<keyword evidence="2" id="KW-1185">Reference proteome</keyword>
<organism evidence="1 2">
    <name type="scientific">Fusarium sarcochroum</name>
    <dbReference type="NCBI Taxonomy" id="1208366"/>
    <lineage>
        <taxon>Eukaryota</taxon>
        <taxon>Fungi</taxon>
        <taxon>Dikarya</taxon>
        <taxon>Ascomycota</taxon>
        <taxon>Pezizomycotina</taxon>
        <taxon>Sordariomycetes</taxon>
        <taxon>Hypocreomycetidae</taxon>
        <taxon>Hypocreales</taxon>
        <taxon>Nectriaceae</taxon>
        <taxon>Fusarium</taxon>
        <taxon>Fusarium lateritium species complex</taxon>
    </lineage>
</organism>
<gene>
    <name evidence="1" type="ORF">FSARC_7246</name>
</gene>
<accession>A0A8H4TVM9</accession>
<comment type="caution">
    <text evidence="1">The sequence shown here is derived from an EMBL/GenBank/DDBJ whole genome shotgun (WGS) entry which is preliminary data.</text>
</comment>
<proteinExistence type="predicted"/>
<evidence type="ECO:0008006" key="3">
    <source>
        <dbReference type="Google" id="ProtNLM"/>
    </source>
</evidence>
<dbReference type="OrthoDB" id="1394818at2759"/>
<sequence length="148" mass="16227">MAEIVGLIASVGTIAAAGFKAAKMISTIADELGEAGAQIIRIATDLRAVALILHELKKRLENTHKITRRVRDVAHEIISLCKADIRNVEEFLIPLTSRPGKDLGLRHKTKWLFDKAKISSRGAALDSLKLTLSLFFHTLDFIEAGEAE</sequence>
<dbReference type="AlphaFoldDB" id="A0A8H4TVM9"/>
<dbReference type="Proteomes" id="UP000622797">
    <property type="component" value="Unassembled WGS sequence"/>
</dbReference>
<protein>
    <recommendedName>
        <fullName evidence="3">Fungal N-terminal domain-containing protein</fullName>
    </recommendedName>
</protein>
<evidence type="ECO:0000313" key="1">
    <source>
        <dbReference type="EMBL" id="KAF4964901.1"/>
    </source>
</evidence>
<reference evidence="1" key="1">
    <citation type="journal article" date="2020" name="BMC Genomics">
        <title>Correction to: Identification and distribution of gene clusters required for synthesis of sphingolipid metabolism inhibitors in diverse species of the filamentous fungus Fusarium.</title>
        <authorList>
            <person name="Kim H.S."/>
            <person name="Lohmar J.M."/>
            <person name="Busman M."/>
            <person name="Brown D.W."/>
            <person name="Naumann T.A."/>
            <person name="Divon H.H."/>
            <person name="Lysoe E."/>
            <person name="Uhlig S."/>
            <person name="Proctor R.H."/>
        </authorList>
    </citation>
    <scope>NUCLEOTIDE SEQUENCE</scope>
    <source>
        <strain evidence="1">NRRL 20472</strain>
    </source>
</reference>
<name>A0A8H4TVM9_9HYPO</name>
<evidence type="ECO:0000313" key="2">
    <source>
        <dbReference type="Proteomes" id="UP000622797"/>
    </source>
</evidence>
<reference evidence="1" key="2">
    <citation type="submission" date="2020-05" db="EMBL/GenBank/DDBJ databases">
        <authorList>
            <person name="Kim H.-S."/>
            <person name="Proctor R.H."/>
            <person name="Brown D.W."/>
        </authorList>
    </citation>
    <scope>NUCLEOTIDE SEQUENCE</scope>
    <source>
        <strain evidence="1">NRRL 20472</strain>
    </source>
</reference>
<dbReference type="EMBL" id="JABEXW010000384">
    <property type="protein sequence ID" value="KAF4964901.1"/>
    <property type="molecule type" value="Genomic_DNA"/>
</dbReference>